<keyword evidence="2" id="KW-1185">Reference proteome</keyword>
<protein>
    <submittedName>
        <fullName evidence="1">Uncharacterized protein</fullName>
    </submittedName>
</protein>
<evidence type="ECO:0000313" key="2">
    <source>
        <dbReference type="Proteomes" id="UP000324222"/>
    </source>
</evidence>
<proteinExistence type="predicted"/>
<comment type="caution">
    <text evidence="1">The sequence shown here is derived from an EMBL/GenBank/DDBJ whole genome shotgun (WGS) entry which is preliminary data.</text>
</comment>
<evidence type="ECO:0000313" key="1">
    <source>
        <dbReference type="EMBL" id="MPC27043.1"/>
    </source>
</evidence>
<organism evidence="1 2">
    <name type="scientific">Portunus trituberculatus</name>
    <name type="common">Swimming crab</name>
    <name type="synonym">Neptunus trituberculatus</name>
    <dbReference type="NCBI Taxonomy" id="210409"/>
    <lineage>
        <taxon>Eukaryota</taxon>
        <taxon>Metazoa</taxon>
        <taxon>Ecdysozoa</taxon>
        <taxon>Arthropoda</taxon>
        <taxon>Crustacea</taxon>
        <taxon>Multicrustacea</taxon>
        <taxon>Malacostraca</taxon>
        <taxon>Eumalacostraca</taxon>
        <taxon>Eucarida</taxon>
        <taxon>Decapoda</taxon>
        <taxon>Pleocyemata</taxon>
        <taxon>Brachyura</taxon>
        <taxon>Eubrachyura</taxon>
        <taxon>Portunoidea</taxon>
        <taxon>Portunidae</taxon>
        <taxon>Portuninae</taxon>
        <taxon>Portunus</taxon>
    </lineage>
</organism>
<reference evidence="1 2" key="1">
    <citation type="submission" date="2019-05" db="EMBL/GenBank/DDBJ databases">
        <title>Another draft genome of Portunus trituberculatus and its Hox gene families provides insights of decapod evolution.</title>
        <authorList>
            <person name="Jeong J.-H."/>
            <person name="Song I."/>
            <person name="Kim S."/>
            <person name="Choi T."/>
            <person name="Kim D."/>
            <person name="Ryu S."/>
            <person name="Kim W."/>
        </authorList>
    </citation>
    <scope>NUCLEOTIDE SEQUENCE [LARGE SCALE GENOMIC DNA]</scope>
    <source>
        <tissue evidence="1">Muscle</tissue>
    </source>
</reference>
<dbReference type="EMBL" id="VSRR010001683">
    <property type="protein sequence ID" value="MPC27043.1"/>
    <property type="molecule type" value="Genomic_DNA"/>
</dbReference>
<accession>A0A5B7E1E6</accession>
<dbReference type="AlphaFoldDB" id="A0A5B7E1E6"/>
<gene>
    <name evidence="1" type="ORF">E2C01_020194</name>
</gene>
<name>A0A5B7E1E6_PORTR</name>
<sequence>MTIELTCCSHAAISSTVQFSTSSFWGTGVAMLPFCGSAALTGHFFLENLCDKEDISVVLHVTTTRVR</sequence>
<dbReference type="Proteomes" id="UP000324222">
    <property type="component" value="Unassembled WGS sequence"/>
</dbReference>